<organism evidence="1 2">
    <name type="scientific">Sphingomonas humi</name>
    <dbReference type="NCBI Taxonomy" id="335630"/>
    <lineage>
        <taxon>Bacteria</taxon>
        <taxon>Pseudomonadati</taxon>
        <taxon>Pseudomonadota</taxon>
        <taxon>Alphaproteobacteria</taxon>
        <taxon>Sphingomonadales</taxon>
        <taxon>Sphingomonadaceae</taxon>
        <taxon>Sphingomonas</taxon>
    </lineage>
</organism>
<dbReference type="Proteomes" id="UP001501310">
    <property type="component" value="Unassembled WGS sequence"/>
</dbReference>
<evidence type="ECO:0000313" key="2">
    <source>
        <dbReference type="Proteomes" id="UP001501310"/>
    </source>
</evidence>
<dbReference type="RefSeq" id="WP_344710074.1">
    <property type="nucleotide sequence ID" value="NZ_BAAAZD010000002.1"/>
</dbReference>
<keyword evidence="2" id="KW-1185">Reference proteome</keyword>
<accession>A0ABP7S5B1</accession>
<gene>
    <name evidence="1" type="ORF">GCM10022211_19480</name>
</gene>
<protein>
    <submittedName>
        <fullName evidence="1">Uncharacterized protein</fullName>
    </submittedName>
</protein>
<sequence length="54" mass="5982">MESNQRYYARRAAEERMAAARAITTAAREWHAKLAHQFAARAADCETNLTASAA</sequence>
<reference evidence="2" key="1">
    <citation type="journal article" date="2019" name="Int. J. Syst. Evol. Microbiol.">
        <title>The Global Catalogue of Microorganisms (GCM) 10K type strain sequencing project: providing services to taxonomists for standard genome sequencing and annotation.</title>
        <authorList>
            <consortium name="The Broad Institute Genomics Platform"/>
            <consortium name="The Broad Institute Genome Sequencing Center for Infectious Disease"/>
            <person name="Wu L."/>
            <person name="Ma J."/>
        </authorList>
    </citation>
    <scope>NUCLEOTIDE SEQUENCE [LARGE SCALE GENOMIC DNA]</scope>
    <source>
        <strain evidence="2">JCM 16603</strain>
    </source>
</reference>
<evidence type="ECO:0000313" key="1">
    <source>
        <dbReference type="EMBL" id="GAA4006699.1"/>
    </source>
</evidence>
<comment type="caution">
    <text evidence="1">The sequence shown here is derived from an EMBL/GenBank/DDBJ whole genome shotgun (WGS) entry which is preliminary data.</text>
</comment>
<dbReference type="EMBL" id="BAAAZD010000002">
    <property type="protein sequence ID" value="GAA4006699.1"/>
    <property type="molecule type" value="Genomic_DNA"/>
</dbReference>
<proteinExistence type="predicted"/>
<name>A0ABP7S5B1_9SPHN</name>